<sequence length="888" mass="98552">MGKLTLSSDEATLLKAYKISSLDPTKWEEVDHELDDATTDVVPNSSEGEGDPLGIGGVIDLSKMDAQSKLSVMISSKSFDPKAFLSLAHPNATYQDLSADARSEAIRVLVEDNFDRFVAVKASTDALYAEMREGLLADSTDFATQPLVDQLKRAAVKANQVFLPVLENSSKAQKLRTTLGVFERSKFFFSLPTSLVESIQANRYEAAMRDYNKGKFLLESRPGQILPVGTAKDGKPSPSVVLQQKRILEKVWTNVEKVMGEMRSLLLSKLQEPRRGVDDQEKTIEILLELNTTEDPVWTYFDSQHKYIVDQMNKTYHSATSHIQALQDQSTPDITSPGALGTVLATQLQACFIALESKQPELIIAQSGGHEIWQAVWEMIKGISEVIVSTLPNFWKIAKSFLEGRFRRTNSSSGSRRSPTQCRQLAVDIVKLYVSLLSEFFKLSDMAVMASPSYTNATLPLLPTHSNSITTAHFLTKILGEIQDGVNEVNAMEIPGEASSSLKNLMESAHNVAALLIHNIDARVFYYLEAWILTPADPTTTLYLTQIETFQRQVTTSAFKVAGGIELSSSVSSFKTMKQNTVAPAFITKISKAFLDAIYAFLDGLVHLASDDPPVVTGKKDGVADSTTTNGANPLELLDISQADTRLLLVISNFSTLLTALIPNMINQLENAFGINVEDDRQTLMKVVRELDKTLFESYVKPKSERAMRILRGGILGSKMDWYDTPQPSEIRPYMYEALMYLVEIHAQVSRTAEGLLERTFHSLVDDLAEEALNSFRQVKRFGMGGMLRATLEIEFMHQTLARYVTPAAAKNLSELYNKISQAYARRPGDENLQSNLDSVKKTLAESRRATGIEFLCFRQAKERNGGSGGSKPRTKDSRRERKGPNVT</sequence>
<dbReference type="Proteomes" id="UP000008063">
    <property type="component" value="Unassembled WGS sequence"/>
</dbReference>
<dbReference type="InterPro" id="IPR029175">
    <property type="entry name" value="EXOC2/Sec5"/>
</dbReference>
<dbReference type="OMA" id="RMWMDVD"/>
<dbReference type="GO" id="GO:0006893">
    <property type="term" value="P:Golgi to plasma membrane transport"/>
    <property type="evidence" value="ECO:0007669"/>
    <property type="project" value="UniProtKB-UniRule"/>
</dbReference>
<dbReference type="STRING" id="936435.F8QGT8"/>
<evidence type="ECO:0000256" key="3">
    <source>
        <dbReference type="ARBA" id="ARBA00022483"/>
    </source>
</evidence>
<dbReference type="GO" id="GO:0000145">
    <property type="term" value="C:exocyst"/>
    <property type="evidence" value="ECO:0007669"/>
    <property type="project" value="UniProtKB-UniRule"/>
</dbReference>
<dbReference type="GO" id="GO:0006887">
    <property type="term" value="P:exocytosis"/>
    <property type="evidence" value="ECO:0007669"/>
    <property type="project" value="UniProtKB-KW"/>
</dbReference>
<dbReference type="InterPro" id="IPR039481">
    <property type="entry name" value="EXOC2/Sec5_N_dom"/>
</dbReference>
<feature type="compositionally biased region" description="Basic and acidic residues" evidence="5">
    <location>
        <begin position="874"/>
        <end position="888"/>
    </location>
</feature>
<dbReference type="AlphaFoldDB" id="F8QGT8"/>
<dbReference type="EMBL" id="GL945503">
    <property type="protein sequence ID" value="EGN92521.1"/>
    <property type="molecule type" value="Genomic_DNA"/>
</dbReference>
<evidence type="ECO:0000259" key="6">
    <source>
        <dbReference type="Pfam" id="PF15469"/>
    </source>
</evidence>
<keyword evidence="4" id="KW-0653">Protein transport</keyword>
<evidence type="ECO:0000313" key="8">
    <source>
        <dbReference type="Proteomes" id="UP000008063"/>
    </source>
</evidence>
<dbReference type="HOGENOM" id="CLU_324954_0_0_1"/>
<evidence type="ECO:0000256" key="1">
    <source>
        <dbReference type="ARBA" id="ARBA00010578"/>
    </source>
</evidence>
<evidence type="ECO:0000256" key="5">
    <source>
        <dbReference type="SAM" id="MobiDB-lite"/>
    </source>
</evidence>
<dbReference type="eggNOG" id="KOG2347">
    <property type="taxonomic scope" value="Eukaryota"/>
</dbReference>
<evidence type="ECO:0000256" key="2">
    <source>
        <dbReference type="ARBA" id="ARBA00022448"/>
    </source>
</evidence>
<protein>
    <recommendedName>
        <fullName evidence="4">Exocyst complex component SEC5</fullName>
    </recommendedName>
</protein>
<dbReference type="OrthoDB" id="26242at2759"/>
<dbReference type="GO" id="GO:0015031">
    <property type="term" value="P:protein transport"/>
    <property type="evidence" value="ECO:0007669"/>
    <property type="project" value="UniProtKB-KW"/>
</dbReference>
<evidence type="ECO:0000256" key="4">
    <source>
        <dbReference type="RuleBase" id="RU365069"/>
    </source>
</evidence>
<comment type="similarity">
    <text evidence="1 4">Belongs to the SEC5 family.</text>
</comment>
<comment type="function">
    <text evidence="4">Component of the exocyst complex involved in the docking of exocytic vesicles with fusion sites on the plasma membrane.</text>
</comment>
<name>F8QGT8_SERL3</name>
<comment type="subunit">
    <text evidence="4">Component of the exocyst complex.</text>
</comment>
<feature type="region of interest" description="Disordered" evidence="5">
    <location>
        <begin position="862"/>
        <end position="888"/>
    </location>
</feature>
<dbReference type="PANTHER" id="PTHR13043">
    <property type="entry name" value="EXOCYST COMPLEX COMPONENT SEC5"/>
    <property type="match status" value="1"/>
</dbReference>
<feature type="domain" description="Exocyst complex component EXOC2/Sec5 N-terminal" evidence="6">
    <location>
        <begin position="51"/>
        <end position="858"/>
    </location>
</feature>
<keyword evidence="3 4" id="KW-0268">Exocytosis</keyword>
<evidence type="ECO:0000313" key="7">
    <source>
        <dbReference type="EMBL" id="EGN92521.1"/>
    </source>
</evidence>
<keyword evidence="8" id="KW-1185">Reference proteome</keyword>
<dbReference type="Pfam" id="PF15469">
    <property type="entry name" value="Sec5"/>
    <property type="match status" value="1"/>
</dbReference>
<proteinExistence type="inferred from homology"/>
<keyword evidence="2 4" id="KW-0813">Transport</keyword>
<gene>
    <name evidence="7" type="ORF">SERLA73DRAFT_79556</name>
</gene>
<reference evidence="8" key="1">
    <citation type="journal article" date="2011" name="Science">
        <title>The plant cell wall-decomposing machinery underlies the functional diversity of forest fungi.</title>
        <authorList>
            <person name="Eastwood D.C."/>
            <person name="Floudas D."/>
            <person name="Binder M."/>
            <person name="Majcherczyk A."/>
            <person name="Schneider P."/>
            <person name="Aerts A."/>
            <person name="Asiegbu F.O."/>
            <person name="Baker S.E."/>
            <person name="Barry K."/>
            <person name="Bendiksby M."/>
            <person name="Blumentritt M."/>
            <person name="Coutinho P.M."/>
            <person name="Cullen D."/>
            <person name="de Vries R.P."/>
            <person name="Gathman A."/>
            <person name="Goodell B."/>
            <person name="Henrissat B."/>
            <person name="Ihrmark K."/>
            <person name="Kauserud H."/>
            <person name="Kohler A."/>
            <person name="LaButti K."/>
            <person name="Lapidus A."/>
            <person name="Lavin J.L."/>
            <person name="Lee Y.-H."/>
            <person name="Lindquist E."/>
            <person name="Lilly W."/>
            <person name="Lucas S."/>
            <person name="Morin E."/>
            <person name="Murat C."/>
            <person name="Oguiza J.A."/>
            <person name="Park J."/>
            <person name="Pisabarro A.G."/>
            <person name="Riley R."/>
            <person name="Rosling A."/>
            <person name="Salamov A."/>
            <person name="Schmidt O."/>
            <person name="Schmutz J."/>
            <person name="Skrede I."/>
            <person name="Stenlid J."/>
            <person name="Wiebenga A."/>
            <person name="Xie X."/>
            <person name="Kuees U."/>
            <person name="Hibbett D.S."/>
            <person name="Hoffmeister D."/>
            <person name="Hoegberg N."/>
            <person name="Martin F."/>
            <person name="Grigoriev I.V."/>
            <person name="Watkinson S.C."/>
        </authorList>
    </citation>
    <scope>NUCLEOTIDE SEQUENCE [LARGE SCALE GENOMIC DNA]</scope>
    <source>
        <strain evidence="8">strain S7.3</strain>
    </source>
</reference>
<accession>F8QGT8</accession>
<dbReference type="InParanoid" id="F8QGT8"/>
<dbReference type="PANTHER" id="PTHR13043:SF1">
    <property type="entry name" value="EXOCYST COMPLEX COMPONENT 2"/>
    <property type="match status" value="1"/>
</dbReference>
<organism evidence="8">
    <name type="scientific">Serpula lacrymans var. lacrymans (strain S7.3)</name>
    <name type="common">Dry rot fungus</name>
    <dbReference type="NCBI Taxonomy" id="936435"/>
    <lineage>
        <taxon>Eukaryota</taxon>
        <taxon>Fungi</taxon>
        <taxon>Dikarya</taxon>
        <taxon>Basidiomycota</taxon>
        <taxon>Agaricomycotina</taxon>
        <taxon>Agaricomycetes</taxon>
        <taxon>Agaricomycetidae</taxon>
        <taxon>Boletales</taxon>
        <taxon>Coniophorineae</taxon>
        <taxon>Serpulaceae</taxon>
        <taxon>Serpula</taxon>
    </lineage>
</organism>